<organism evidence="1 2">
    <name type="scientific">Kouleothrix aurantiaca</name>
    <dbReference type="NCBI Taxonomy" id="186479"/>
    <lineage>
        <taxon>Bacteria</taxon>
        <taxon>Bacillati</taxon>
        <taxon>Chloroflexota</taxon>
        <taxon>Chloroflexia</taxon>
        <taxon>Chloroflexales</taxon>
        <taxon>Roseiflexineae</taxon>
        <taxon>Roseiflexaceae</taxon>
        <taxon>Kouleothrix</taxon>
    </lineage>
</organism>
<reference evidence="1 2" key="1">
    <citation type="submission" date="2015-09" db="EMBL/GenBank/DDBJ databases">
        <title>Draft genome sequence of Kouleothrix aurantiaca JCM 19913.</title>
        <authorList>
            <person name="Hemp J."/>
        </authorList>
    </citation>
    <scope>NUCLEOTIDE SEQUENCE [LARGE SCALE GENOMIC DNA]</scope>
    <source>
        <strain evidence="1 2">COM-B</strain>
    </source>
</reference>
<comment type="caution">
    <text evidence="1">The sequence shown here is derived from an EMBL/GenBank/DDBJ whole genome shotgun (WGS) entry which is preliminary data.</text>
</comment>
<name>A0A0P9H9N0_9CHLR</name>
<proteinExistence type="predicted"/>
<dbReference type="InterPro" id="IPR025427">
    <property type="entry name" value="DUF4160"/>
</dbReference>
<dbReference type="Pfam" id="PF13711">
    <property type="entry name" value="DUF4160"/>
    <property type="match status" value="1"/>
</dbReference>
<keyword evidence="2" id="KW-1185">Reference proteome</keyword>
<gene>
    <name evidence="1" type="ORF">SE17_24255</name>
</gene>
<dbReference type="EMBL" id="LJCR01001164">
    <property type="protein sequence ID" value="KPV50902.1"/>
    <property type="molecule type" value="Genomic_DNA"/>
</dbReference>
<evidence type="ECO:0000313" key="2">
    <source>
        <dbReference type="Proteomes" id="UP000050509"/>
    </source>
</evidence>
<evidence type="ECO:0000313" key="1">
    <source>
        <dbReference type="EMBL" id="KPV50902.1"/>
    </source>
</evidence>
<protein>
    <submittedName>
        <fullName evidence="1">Transcriptional regulator</fullName>
    </submittedName>
</protein>
<sequence>MPQISQFYGIIIAMFFNDHVPPHFHAYYGGDEATINIETGEIIDGQLPKRALRLVRTWANAHRNELRANWELARQPAPLNQIAPLE</sequence>
<dbReference type="Proteomes" id="UP000050509">
    <property type="component" value="Unassembled WGS sequence"/>
</dbReference>
<dbReference type="AlphaFoldDB" id="A0A0P9H9N0"/>
<accession>A0A0P9H9N0</accession>